<dbReference type="PANTHER" id="PTHR13046">
    <property type="entry name" value="PROTEASE U48 CAAX PRENYL PROTEASE RCE1"/>
    <property type="match status" value="1"/>
</dbReference>
<keyword evidence="7 11" id="KW-1133">Transmembrane helix</keyword>
<dbReference type="GO" id="GO:0004222">
    <property type="term" value="F:metalloendopeptidase activity"/>
    <property type="evidence" value="ECO:0007669"/>
    <property type="project" value="InterPro"/>
</dbReference>
<keyword evidence="3 13" id="KW-0645">Protease</keyword>
<evidence type="ECO:0000256" key="1">
    <source>
        <dbReference type="ARBA" id="ARBA00004477"/>
    </source>
</evidence>
<proteinExistence type="inferred from homology"/>
<dbReference type="EMBL" id="JAODAN010000002">
    <property type="protein sequence ID" value="KAK1926332.1"/>
    <property type="molecule type" value="Genomic_DNA"/>
</dbReference>
<evidence type="ECO:0000256" key="11">
    <source>
        <dbReference type="SAM" id="Phobius"/>
    </source>
</evidence>
<evidence type="ECO:0000256" key="2">
    <source>
        <dbReference type="ARBA" id="ARBA00006897"/>
    </source>
</evidence>
<dbReference type="Pfam" id="PF02517">
    <property type="entry name" value="Rce1-like"/>
    <property type="match status" value="1"/>
</dbReference>
<keyword evidence="5" id="KW-0378">Hydrolase</keyword>
<feature type="transmembrane region" description="Helical" evidence="11">
    <location>
        <begin position="252"/>
        <end position="278"/>
    </location>
</feature>
<dbReference type="GO" id="GO:0071586">
    <property type="term" value="P:CAAX-box protein processing"/>
    <property type="evidence" value="ECO:0007669"/>
    <property type="project" value="InterPro"/>
</dbReference>
<evidence type="ECO:0000256" key="6">
    <source>
        <dbReference type="ARBA" id="ARBA00022824"/>
    </source>
</evidence>
<dbReference type="PANTHER" id="PTHR13046:SF0">
    <property type="entry name" value="CAAX PRENYL PROTEASE 2"/>
    <property type="match status" value="1"/>
</dbReference>
<evidence type="ECO:0000256" key="9">
    <source>
        <dbReference type="ARBA" id="ARBA00047280"/>
    </source>
</evidence>
<comment type="caution">
    <text evidence="13">The sequence shown here is derived from an EMBL/GenBank/DDBJ whole genome shotgun (WGS) entry which is preliminary data.</text>
</comment>
<evidence type="ECO:0000313" key="14">
    <source>
        <dbReference type="Proteomes" id="UP001182556"/>
    </source>
</evidence>
<comment type="similarity">
    <text evidence="2">Belongs to the peptidase U48 family.</text>
</comment>
<evidence type="ECO:0000256" key="5">
    <source>
        <dbReference type="ARBA" id="ARBA00022801"/>
    </source>
</evidence>
<evidence type="ECO:0000256" key="8">
    <source>
        <dbReference type="ARBA" id="ARBA00023136"/>
    </source>
</evidence>
<keyword evidence="14" id="KW-1185">Reference proteome</keyword>
<evidence type="ECO:0000256" key="3">
    <source>
        <dbReference type="ARBA" id="ARBA00022670"/>
    </source>
</evidence>
<gene>
    <name evidence="13" type="ORF">DB88DRAFT_481471</name>
</gene>
<evidence type="ECO:0000256" key="4">
    <source>
        <dbReference type="ARBA" id="ARBA00022692"/>
    </source>
</evidence>
<keyword evidence="4 11" id="KW-0812">Transmembrane</keyword>
<comment type="catalytic activity">
    <reaction evidence="9">
        <text>Hydrolyzes the peptide bond -P2-(S-farnesyl or geranylgeranyl)C-P1'-P2'-P3'-COOH where P1' and P2' are amino acids with aliphatic sidechains and P3' is any C-terminal residue.</text>
        <dbReference type="EC" id="3.4.26.1"/>
    </reaction>
</comment>
<evidence type="ECO:0000256" key="7">
    <source>
        <dbReference type="ARBA" id="ARBA00022989"/>
    </source>
</evidence>
<feature type="transmembrane region" description="Helical" evidence="11">
    <location>
        <begin position="284"/>
        <end position="302"/>
    </location>
</feature>
<dbReference type="EC" id="3.4.26.1" evidence="10"/>
<evidence type="ECO:0000259" key="12">
    <source>
        <dbReference type="Pfam" id="PF02517"/>
    </source>
</evidence>
<feature type="domain" description="CAAX prenyl protease 2/Lysostaphin resistance protein A-like" evidence="12">
    <location>
        <begin position="188"/>
        <end position="297"/>
    </location>
</feature>
<dbReference type="AlphaFoldDB" id="A0AAD9L8B1"/>
<organism evidence="13 14">
    <name type="scientific">Papiliotrema laurentii</name>
    <name type="common">Cryptococcus laurentii</name>
    <dbReference type="NCBI Taxonomy" id="5418"/>
    <lineage>
        <taxon>Eukaryota</taxon>
        <taxon>Fungi</taxon>
        <taxon>Dikarya</taxon>
        <taxon>Basidiomycota</taxon>
        <taxon>Agaricomycotina</taxon>
        <taxon>Tremellomycetes</taxon>
        <taxon>Tremellales</taxon>
        <taxon>Rhynchogastremaceae</taxon>
        <taxon>Papiliotrema</taxon>
    </lineage>
</organism>
<feature type="transmembrane region" description="Helical" evidence="11">
    <location>
        <begin position="95"/>
        <end position="113"/>
    </location>
</feature>
<keyword evidence="6" id="KW-0256">Endoplasmic reticulum</keyword>
<evidence type="ECO:0000313" key="13">
    <source>
        <dbReference type="EMBL" id="KAK1926332.1"/>
    </source>
</evidence>
<sequence length="334" mass="35905">MVSFIHHSLGLPAPLSLGIPPSHSHILSLLFTSTYVGSIYVSQILFPSGKVRSFGRNSPGIPPVAAGDFDGQVPRRLEGPEVGSRDHPDTIKRRMKAVGTATVLSLGGVYWVIKQTGGYSWRGTVGPTLRLLGMPLSPGDVLQTGWLAYLLAPTLLFGPLVAEYLDGDLWFQRPSSGGIVRRIKAAGLVGLRNYVVGPVTEELVFRSTVLSVSLLGGLSSSSLIFGTPLWFGLAHAHHALETWRIGGKTQRAALQAAVGCVFQLGYTTLFGWFASYVYLRTGSVIPPLASHIFCNLMGIYLPTTAVARHPPYKLLIWGSYLAGILGFVIGIRAL</sequence>
<evidence type="ECO:0000256" key="10">
    <source>
        <dbReference type="ARBA" id="ARBA00049729"/>
    </source>
</evidence>
<feature type="transmembrane region" description="Helical" evidence="11">
    <location>
        <begin position="26"/>
        <end position="46"/>
    </location>
</feature>
<dbReference type="GO" id="GO:0005789">
    <property type="term" value="C:endoplasmic reticulum membrane"/>
    <property type="evidence" value="ECO:0007669"/>
    <property type="project" value="UniProtKB-SubCell"/>
</dbReference>
<protein>
    <recommendedName>
        <fullName evidence="10">intramembrane prenyl-peptidase Rce1</fullName>
        <ecNumber evidence="10">3.4.26.1</ecNumber>
    </recommendedName>
</protein>
<feature type="transmembrane region" description="Helical" evidence="11">
    <location>
        <begin position="314"/>
        <end position="333"/>
    </location>
</feature>
<reference evidence="13" key="1">
    <citation type="submission" date="2023-02" db="EMBL/GenBank/DDBJ databases">
        <title>Identification and recombinant expression of a fungal hydrolase from Papiliotrema laurentii that hydrolyzes apple cutin and clears colloidal polyester polyurethane.</title>
        <authorList>
            <consortium name="DOE Joint Genome Institute"/>
            <person name="Roman V.A."/>
            <person name="Bojanowski C."/>
            <person name="Crable B.R."/>
            <person name="Wagner D.N."/>
            <person name="Hung C.S."/>
            <person name="Nadeau L.J."/>
            <person name="Schratz L."/>
            <person name="Haridas S."/>
            <person name="Pangilinan J."/>
            <person name="Lipzen A."/>
            <person name="Na H."/>
            <person name="Yan M."/>
            <person name="Ng V."/>
            <person name="Grigoriev I.V."/>
            <person name="Spatafora J.W."/>
            <person name="Barlow D."/>
            <person name="Biffinger J."/>
            <person name="Kelley-Loughnane N."/>
            <person name="Varaljay V.A."/>
            <person name="Crookes-Goodson W.J."/>
        </authorList>
    </citation>
    <scope>NUCLEOTIDE SEQUENCE</scope>
    <source>
        <strain evidence="13">5307AH</strain>
    </source>
</reference>
<dbReference type="InterPro" id="IPR003675">
    <property type="entry name" value="Rce1/LyrA-like_dom"/>
</dbReference>
<accession>A0AAD9L8B1</accession>
<dbReference type="Proteomes" id="UP001182556">
    <property type="component" value="Unassembled WGS sequence"/>
</dbReference>
<comment type="subcellular location">
    <subcellularLocation>
        <location evidence="1">Endoplasmic reticulum membrane</location>
        <topology evidence="1">Multi-pass membrane protein</topology>
    </subcellularLocation>
</comment>
<dbReference type="InterPro" id="IPR039731">
    <property type="entry name" value="Rce1"/>
</dbReference>
<keyword evidence="8 11" id="KW-0472">Membrane</keyword>
<name>A0AAD9L8B1_PAPLA</name>
<feature type="transmembrane region" description="Helical" evidence="11">
    <location>
        <begin position="146"/>
        <end position="165"/>
    </location>
</feature>